<dbReference type="PROSITE" id="PS50928">
    <property type="entry name" value="ABC_TM1"/>
    <property type="match status" value="1"/>
</dbReference>
<gene>
    <name evidence="9" type="ORF">IAA04_07810</name>
</gene>
<feature type="domain" description="ABC transmembrane type-1" evidence="8">
    <location>
        <begin position="95"/>
        <end position="304"/>
    </location>
</feature>
<protein>
    <submittedName>
        <fullName evidence="9">ABC transporter permease</fullName>
    </submittedName>
</protein>
<evidence type="ECO:0000256" key="2">
    <source>
        <dbReference type="ARBA" id="ARBA00022448"/>
    </source>
</evidence>
<dbReference type="EMBL" id="DWWL01000049">
    <property type="protein sequence ID" value="HJC47942.1"/>
    <property type="molecule type" value="Genomic_DNA"/>
</dbReference>
<feature type="transmembrane region" description="Helical" evidence="7">
    <location>
        <begin position="12"/>
        <end position="30"/>
    </location>
</feature>
<dbReference type="AlphaFoldDB" id="A0A9D2PC37"/>
<dbReference type="GO" id="GO:0055085">
    <property type="term" value="P:transmembrane transport"/>
    <property type="evidence" value="ECO:0007669"/>
    <property type="project" value="InterPro"/>
</dbReference>
<name>A0A9D2PC37_9FIRM</name>
<evidence type="ECO:0000313" key="10">
    <source>
        <dbReference type="Proteomes" id="UP000823883"/>
    </source>
</evidence>
<evidence type="ECO:0000256" key="3">
    <source>
        <dbReference type="ARBA" id="ARBA00022475"/>
    </source>
</evidence>
<reference evidence="9" key="1">
    <citation type="journal article" date="2021" name="PeerJ">
        <title>Extensive microbial diversity within the chicken gut microbiome revealed by metagenomics and culture.</title>
        <authorList>
            <person name="Gilroy R."/>
            <person name="Ravi A."/>
            <person name="Getino M."/>
            <person name="Pursley I."/>
            <person name="Horton D.L."/>
            <person name="Alikhan N.F."/>
            <person name="Baker D."/>
            <person name="Gharbi K."/>
            <person name="Hall N."/>
            <person name="Watson M."/>
            <person name="Adriaenssens E.M."/>
            <person name="Foster-Nyarko E."/>
            <person name="Jarju S."/>
            <person name="Secka A."/>
            <person name="Antonio M."/>
            <person name="Oren A."/>
            <person name="Chaudhuri R.R."/>
            <person name="La Ragione R."/>
            <person name="Hildebrand F."/>
            <person name="Pallen M.J."/>
        </authorList>
    </citation>
    <scope>NUCLEOTIDE SEQUENCE</scope>
    <source>
        <strain evidence="9">CHK183-5548</strain>
    </source>
</reference>
<evidence type="ECO:0000313" key="9">
    <source>
        <dbReference type="EMBL" id="HJC47942.1"/>
    </source>
</evidence>
<dbReference type="InterPro" id="IPR035906">
    <property type="entry name" value="MetI-like_sf"/>
</dbReference>
<dbReference type="CDD" id="cd06261">
    <property type="entry name" value="TM_PBP2"/>
    <property type="match status" value="1"/>
</dbReference>
<feature type="transmembrane region" description="Helical" evidence="7">
    <location>
        <begin position="134"/>
        <end position="157"/>
    </location>
</feature>
<sequence length="314" mass="34221">MVKLILKRILQMIPTLLIVVTITFCLTRMLPGDPAVAILGIEATDEDIAALREEMNLDKSLPEQYVLYLDDLAHGDFGYSYSYRQDVLGLIISRIPNTISLTLVALAIAAIIGTAAGIIAAVKQNTIVDYIVMLLALVGVSMPNFWLALMLVLKFSVEMNLLPVMGMGDMSKGIGDVVIHMILPCVCLASTPMATFARTIRSSMVETLSSDYVRCLRARGVREWKVICLHSLKNALPPLVTVLGLQIAGTFTGAIITEGIFSWPGMGTMINTAINNRDYSLIQGAVLFSAIMFVFCNMLVDIAYMILNPKVKGA</sequence>
<comment type="similarity">
    <text evidence="7">Belongs to the binding-protein-dependent transport system permease family.</text>
</comment>
<dbReference type="GO" id="GO:0005886">
    <property type="term" value="C:plasma membrane"/>
    <property type="evidence" value="ECO:0007669"/>
    <property type="project" value="UniProtKB-SubCell"/>
</dbReference>
<feature type="transmembrane region" description="Helical" evidence="7">
    <location>
        <begin position="239"/>
        <end position="261"/>
    </location>
</feature>
<dbReference type="Pfam" id="PF19300">
    <property type="entry name" value="BPD_transp_1_N"/>
    <property type="match status" value="1"/>
</dbReference>
<accession>A0A9D2PC37</accession>
<dbReference type="Gene3D" id="1.10.3720.10">
    <property type="entry name" value="MetI-like"/>
    <property type="match status" value="1"/>
</dbReference>
<organism evidence="9 10">
    <name type="scientific">Candidatus Lachnoclostridium pullistercoris</name>
    <dbReference type="NCBI Taxonomy" id="2838632"/>
    <lineage>
        <taxon>Bacteria</taxon>
        <taxon>Bacillati</taxon>
        <taxon>Bacillota</taxon>
        <taxon>Clostridia</taxon>
        <taxon>Lachnospirales</taxon>
        <taxon>Lachnospiraceae</taxon>
    </lineage>
</organism>
<feature type="transmembrane region" description="Helical" evidence="7">
    <location>
        <begin position="99"/>
        <end position="122"/>
    </location>
</feature>
<evidence type="ECO:0000256" key="5">
    <source>
        <dbReference type="ARBA" id="ARBA00022989"/>
    </source>
</evidence>
<dbReference type="Proteomes" id="UP000823883">
    <property type="component" value="Unassembled WGS sequence"/>
</dbReference>
<feature type="transmembrane region" description="Helical" evidence="7">
    <location>
        <begin position="281"/>
        <end position="307"/>
    </location>
</feature>
<evidence type="ECO:0000256" key="6">
    <source>
        <dbReference type="ARBA" id="ARBA00023136"/>
    </source>
</evidence>
<evidence type="ECO:0000256" key="1">
    <source>
        <dbReference type="ARBA" id="ARBA00004651"/>
    </source>
</evidence>
<dbReference type="Pfam" id="PF00528">
    <property type="entry name" value="BPD_transp_1"/>
    <property type="match status" value="1"/>
</dbReference>
<evidence type="ECO:0000259" key="8">
    <source>
        <dbReference type="PROSITE" id="PS50928"/>
    </source>
</evidence>
<dbReference type="SUPFAM" id="SSF161098">
    <property type="entry name" value="MetI-like"/>
    <property type="match status" value="1"/>
</dbReference>
<dbReference type="PANTHER" id="PTHR43163:SF6">
    <property type="entry name" value="DIPEPTIDE TRANSPORT SYSTEM PERMEASE PROTEIN DPPB-RELATED"/>
    <property type="match status" value="1"/>
</dbReference>
<evidence type="ECO:0000256" key="4">
    <source>
        <dbReference type="ARBA" id="ARBA00022692"/>
    </source>
</evidence>
<dbReference type="PANTHER" id="PTHR43163">
    <property type="entry name" value="DIPEPTIDE TRANSPORT SYSTEM PERMEASE PROTEIN DPPB-RELATED"/>
    <property type="match status" value="1"/>
</dbReference>
<proteinExistence type="inferred from homology"/>
<comment type="subcellular location">
    <subcellularLocation>
        <location evidence="1 7">Cell membrane</location>
        <topology evidence="1 7">Multi-pass membrane protein</topology>
    </subcellularLocation>
</comment>
<comment type="caution">
    <text evidence="9">The sequence shown here is derived from an EMBL/GenBank/DDBJ whole genome shotgun (WGS) entry which is preliminary data.</text>
</comment>
<keyword evidence="4 7" id="KW-0812">Transmembrane</keyword>
<keyword evidence="3" id="KW-1003">Cell membrane</keyword>
<evidence type="ECO:0000256" key="7">
    <source>
        <dbReference type="RuleBase" id="RU363032"/>
    </source>
</evidence>
<feature type="transmembrane region" description="Helical" evidence="7">
    <location>
        <begin position="177"/>
        <end position="197"/>
    </location>
</feature>
<dbReference type="InterPro" id="IPR045621">
    <property type="entry name" value="BPD_transp_1_N"/>
</dbReference>
<keyword evidence="2 7" id="KW-0813">Transport</keyword>
<keyword evidence="6 7" id="KW-0472">Membrane</keyword>
<dbReference type="InterPro" id="IPR000515">
    <property type="entry name" value="MetI-like"/>
</dbReference>
<keyword evidence="5 7" id="KW-1133">Transmembrane helix</keyword>
<reference evidence="9" key="2">
    <citation type="submission" date="2021-04" db="EMBL/GenBank/DDBJ databases">
        <authorList>
            <person name="Gilroy R."/>
        </authorList>
    </citation>
    <scope>NUCLEOTIDE SEQUENCE</scope>
    <source>
        <strain evidence="9">CHK183-5548</strain>
    </source>
</reference>